<evidence type="ECO:0000313" key="1">
    <source>
        <dbReference type="EMBL" id="CAH1450215.1"/>
    </source>
</evidence>
<protein>
    <submittedName>
        <fullName evidence="1">Uncharacterized protein</fullName>
    </submittedName>
</protein>
<name>A0AAU9PIG6_9ASTR</name>
<comment type="caution">
    <text evidence="1">The sequence shown here is derived from an EMBL/GenBank/DDBJ whole genome shotgun (WGS) entry which is preliminary data.</text>
</comment>
<dbReference type="EMBL" id="CAKMRJ010005634">
    <property type="protein sequence ID" value="CAH1450215.1"/>
    <property type="molecule type" value="Genomic_DNA"/>
</dbReference>
<accession>A0AAU9PIG6</accession>
<dbReference type="AlphaFoldDB" id="A0AAU9PIG6"/>
<dbReference type="Proteomes" id="UP001157418">
    <property type="component" value="Unassembled WGS sequence"/>
</dbReference>
<proteinExistence type="predicted"/>
<sequence length="387" mass="43893">MLDSGTGLNAIPDSVSIAVYHILKHRSYNPVVRSRNTLSIIVFNLRSSRVDLMEANISSSSKGTSSVKIVKVNKDSKVIKIPNEDDDFVSALVAGQVNVKKAEIVYRSKSFVDISSSSKGTSSVKIVKVNKDSKVIKIPNEDDDFVSAPVVGQVNVKKAEIVYRYPPDKLKEAFSDAGYEKVEVIQTYEDFVDDAIDKDSKTEIDEEHISLANVLRRRMEKKKMKENEENKYVVMKKKTHKKKMRKNIHLKKMNKSSKQKFEAQQVEGINIVHKKSIENEVSFVLDFANKGKKVVEDNINENQKVEVSKDFSNVEKQSEDVPLCQELRDVQLDQLSMTQILDHPRVQEQLEVLMNSNEVLEDRSIEPSKILSDLVVSNQFHDPDAII</sequence>
<keyword evidence="2" id="KW-1185">Reference proteome</keyword>
<reference evidence="1 2" key="1">
    <citation type="submission" date="2022-01" db="EMBL/GenBank/DDBJ databases">
        <authorList>
            <person name="Xiong W."/>
            <person name="Schranz E."/>
        </authorList>
    </citation>
    <scope>NUCLEOTIDE SEQUENCE [LARGE SCALE GENOMIC DNA]</scope>
</reference>
<gene>
    <name evidence="1" type="ORF">LVIROSA_LOCUS35651</name>
</gene>
<evidence type="ECO:0000313" key="2">
    <source>
        <dbReference type="Proteomes" id="UP001157418"/>
    </source>
</evidence>
<organism evidence="1 2">
    <name type="scientific">Lactuca virosa</name>
    <dbReference type="NCBI Taxonomy" id="75947"/>
    <lineage>
        <taxon>Eukaryota</taxon>
        <taxon>Viridiplantae</taxon>
        <taxon>Streptophyta</taxon>
        <taxon>Embryophyta</taxon>
        <taxon>Tracheophyta</taxon>
        <taxon>Spermatophyta</taxon>
        <taxon>Magnoliopsida</taxon>
        <taxon>eudicotyledons</taxon>
        <taxon>Gunneridae</taxon>
        <taxon>Pentapetalae</taxon>
        <taxon>asterids</taxon>
        <taxon>campanulids</taxon>
        <taxon>Asterales</taxon>
        <taxon>Asteraceae</taxon>
        <taxon>Cichorioideae</taxon>
        <taxon>Cichorieae</taxon>
        <taxon>Lactucinae</taxon>
        <taxon>Lactuca</taxon>
    </lineage>
</organism>